<name>A0A1V8SGM6_9PEZI</name>
<dbReference type="EMBL" id="NAJO01000047">
    <property type="protein sequence ID" value="OQN98312.1"/>
    <property type="molecule type" value="Genomic_DNA"/>
</dbReference>
<dbReference type="Proteomes" id="UP000192596">
    <property type="component" value="Unassembled WGS sequence"/>
</dbReference>
<dbReference type="SUPFAM" id="SSF81383">
    <property type="entry name" value="F-box domain"/>
    <property type="match status" value="1"/>
</dbReference>
<protein>
    <recommendedName>
        <fullName evidence="1">F-box domain-containing protein</fullName>
    </recommendedName>
</protein>
<comment type="caution">
    <text evidence="2">The sequence shown here is derived from an EMBL/GenBank/DDBJ whole genome shotgun (WGS) entry which is preliminary data.</text>
</comment>
<evidence type="ECO:0000313" key="3">
    <source>
        <dbReference type="Proteomes" id="UP000192596"/>
    </source>
</evidence>
<feature type="domain" description="F-box" evidence="1">
    <location>
        <begin position="5"/>
        <end position="50"/>
    </location>
</feature>
<evidence type="ECO:0000313" key="2">
    <source>
        <dbReference type="EMBL" id="OQN98312.1"/>
    </source>
</evidence>
<accession>A0A1V8SGM6</accession>
<dbReference type="SUPFAM" id="SSF52047">
    <property type="entry name" value="RNI-like"/>
    <property type="match status" value="1"/>
</dbReference>
<dbReference type="OrthoDB" id="5297217at2759"/>
<dbReference type="InterPro" id="IPR036047">
    <property type="entry name" value="F-box-like_dom_sf"/>
</dbReference>
<dbReference type="AlphaFoldDB" id="A0A1V8SGM6"/>
<dbReference type="Gene3D" id="3.80.10.10">
    <property type="entry name" value="Ribonuclease Inhibitor"/>
    <property type="match status" value="1"/>
</dbReference>
<dbReference type="InParanoid" id="A0A1V8SGM6"/>
<dbReference type="InterPro" id="IPR032675">
    <property type="entry name" value="LRR_dom_sf"/>
</dbReference>
<reference evidence="3" key="1">
    <citation type="submission" date="2017-03" db="EMBL/GenBank/DDBJ databases">
        <title>Genomes of endolithic fungi from Antarctica.</title>
        <authorList>
            <person name="Coleine C."/>
            <person name="Masonjones S."/>
            <person name="Stajich J.E."/>
        </authorList>
    </citation>
    <scope>NUCLEOTIDE SEQUENCE [LARGE SCALE GENOMIC DNA]</scope>
    <source>
        <strain evidence="3">CCFEE 5527</strain>
    </source>
</reference>
<evidence type="ECO:0000259" key="1">
    <source>
        <dbReference type="Pfam" id="PF12937"/>
    </source>
</evidence>
<proteinExistence type="predicted"/>
<gene>
    <name evidence="2" type="ORF">B0A48_15591</name>
</gene>
<dbReference type="CDD" id="cd09917">
    <property type="entry name" value="F-box_SF"/>
    <property type="match status" value="1"/>
</dbReference>
<keyword evidence="3" id="KW-1185">Reference proteome</keyword>
<sequence>MSDSIPRLPPEMLCHILQSITDPFDLAQVCSTSKQLYHAATPALYRDITIDIGALLNTERLHVPYYPNVYRHERLQFTAALREAPQLQHLSVGDADNEAAGGAEPLFTYDWLPPRPLKSLRLISTGYSSISSRIEWPFDFTKLEHVDLHQCFGVSETLSSLCDLYESTPANLRSFSFVSGDDDLSSCISLLGRLAHASPKLLSLDVIYHRDWHDEPWSMHLLLDRPSALTKLALLPGTYKALPVVHEDLSMISDYHRDLRDLMISIPISNLSPPGTTNVFDQLTPYIDTIVALPKLDTVTLVNMPVACGDVYPKGFGNKDQYAEALQPYGIVDFVEEDTAWYYMALLDDWVRAFANQINCRRLKLELPPLRTLSIGSKHSDFSANDGVGNVINVGPATYAISPSRKPFGHPVTEPSAKPVADIGVVPYQIRRTSSTVNQVIHM</sequence>
<organism evidence="2 3">
    <name type="scientific">Cryoendolithus antarcticus</name>
    <dbReference type="NCBI Taxonomy" id="1507870"/>
    <lineage>
        <taxon>Eukaryota</taxon>
        <taxon>Fungi</taxon>
        <taxon>Dikarya</taxon>
        <taxon>Ascomycota</taxon>
        <taxon>Pezizomycotina</taxon>
        <taxon>Dothideomycetes</taxon>
        <taxon>Dothideomycetidae</taxon>
        <taxon>Cladosporiales</taxon>
        <taxon>Cladosporiaceae</taxon>
        <taxon>Cryoendolithus</taxon>
    </lineage>
</organism>
<dbReference type="Pfam" id="PF12937">
    <property type="entry name" value="F-box-like"/>
    <property type="match status" value="1"/>
</dbReference>
<dbReference type="InterPro" id="IPR001810">
    <property type="entry name" value="F-box_dom"/>
</dbReference>